<dbReference type="Pfam" id="PF00478">
    <property type="entry name" value="IMPDH"/>
    <property type="match status" value="1"/>
</dbReference>
<gene>
    <name evidence="2" type="ORF">LCGC14_2947300</name>
</gene>
<proteinExistence type="predicted"/>
<evidence type="ECO:0000313" key="2">
    <source>
        <dbReference type="EMBL" id="KKK68113.1"/>
    </source>
</evidence>
<dbReference type="InterPro" id="IPR001093">
    <property type="entry name" value="IMP_DH_GMPRt"/>
</dbReference>
<dbReference type="AlphaFoldDB" id="A0A0F8XGT6"/>
<sequence>MLISRGLTFDDVLLTPGYGNVSREDGSVEMNLGKFPYEIPIISANMDTITGAKMAIA</sequence>
<dbReference type="Gene3D" id="3.20.20.70">
    <property type="entry name" value="Aldolase class I"/>
    <property type="match status" value="1"/>
</dbReference>
<dbReference type="SUPFAM" id="SSF51412">
    <property type="entry name" value="Inosine monophosphate dehydrogenase (IMPDH)"/>
    <property type="match status" value="1"/>
</dbReference>
<dbReference type="EMBL" id="LAZR01059286">
    <property type="protein sequence ID" value="KKK68113.1"/>
    <property type="molecule type" value="Genomic_DNA"/>
</dbReference>
<comment type="caution">
    <text evidence="2">The sequence shown here is derived from an EMBL/GenBank/DDBJ whole genome shotgun (WGS) entry which is preliminary data.</text>
</comment>
<feature type="non-terminal residue" evidence="2">
    <location>
        <position position="57"/>
    </location>
</feature>
<dbReference type="GO" id="GO:0003824">
    <property type="term" value="F:catalytic activity"/>
    <property type="evidence" value="ECO:0007669"/>
    <property type="project" value="InterPro"/>
</dbReference>
<reference evidence="2" key="1">
    <citation type="journal article" date="2015" name="Nature">
        <title>Complex archaea that bridge the gap between prokaryotes and eukaryotes.</title>
        <authorList>
            <person name="Spang A."/>
            <person name="Saw J.H."/>
            <person name="Jorgensen S.L."/>
            <person name="Zaremba-Niedzwiedzka K."/>
            <person name="Martijn J."/>
            <person name="Lind A.E."/>
            <person name="van Eijk R."/>
            <person name="Schleper C."/>
            <person name="Guy L."/>
            <person name="Ettema T.J."/>
        </authorList>
    </citation>
    <scope>NUCLEOTIDE SEQUENCE</scope>
</reference>
<feature type="domain" description="IMP dehydrogenase/GMP reductase" evidence="1">
    <location>
        <begin position="6"/>
        <end position="57"/>
    </location>
</feature>
<protein>
    <recommendedName>
        <fullName evidence="1">IMP dehydrogenase/GMP reductase domain-containing protein</fullName>
    </recommendedName>
</protein>
<dbReference type="InterPro" id="IPR013785">
    <property type="entry name" value="Aldolase_TIM"/>
</dbReference>
<evidence type="ECO:0000259" key="1">
    <source>
        <dbReference type="Pfam" id="PF00478"/>
    </source>
</evidence>
<accession>A0A0F8XGT6</accession>
<name>A0A0F8XGT6_9ZZZZ</name>
<organism evidence="2">
    <name type="scientific">marine sediment metagenome</name>
    <dbReference type="NCBI Taxonomy" id="412755"/>
    <lineage>
        <taxon>unclassified sequences</taxon>
        <taxon>metagenomes</taxon>
        <taxon>ecological metagenomes</taxon>
    </lineage>
</organism>